<proteinExistence type="predicted"/>
<feature type="compositionally biased region" description="Low complexity" evidence="1">
    <location>
        <begin position="47"/>
        <end position="80"/>
    </location>
</feature>
<organism evidence="2 3">
    <name type="scientific">Portunus trituberculatus</name>
    <name type="common">Swimming crab</name>
    <name type="synonym">Neptunus trituberculatus</name>
    <dbReference type="NCBI Taxonomy" id="210409"/>
    <lineage>
        <taxon>Eukaryota</taxon>
        <taxon>Metazoa</taxon>
        <taxon>Ecdysozoa</taxon>
        <taxon>Arthropoda</taxon>
        <taxon>Crustacea</taxon>
        <taxon>Multicrustacea</taxon>
        <taxon>Malacostraca</taxon>
        <taxon>Eumalacostraca</taxon>
        <taxon>Eucarida</taxon>
        <taxon>Decapoda</taxon>
        <taxon>Pleocyemata</taxon>
        <taxon>Brachyura</taxon>
        <taxon>Eubrachyura</taxon>
        <taxon>Portunoidea</taxon>
        <taxon>Portunidae</taxon>
        <taxon>Portuninae</taxon>
        <taxon>Portunus</taxon>
    </lineage>
</organism>
<feature type="region of interest" description="Disordered" evidence="1">
    <location>
        <begin position="47"/>
        <end position="82"/>
    </location>
</feature>
<protein>
    <submittedName>
        <fullName evidence="2">Uncharacterized protein</fullName>
    </submittedName>
</protein>
<dbReference type="EMBL" id="VSRR010000374">
    <property type="protein sequence ID" value="MPC14723.1"/>
    <property type="molecule type" value="Genomic_DNA"/>
</dbReference>
<reference evidence="2 3" key="1">
    <citation type="submission" date="2019-05" db="EMBL/GenBank/DDBJ databases">
        <title>Another draft genome of Portunus trituberculatus and its Hox gene families provides insights of decapod evolution.</title>
        <authorList>
            <person name="Jeong J.-H."/>
            <person name="Song I."/>
            <person name="Kim S."/>
            <person name="Choi T."/>
            <person name="Kim D."/>
            <person name="Ryu S."/>
            <person name="Kim W."/>
        </authorList>
    </citation>
    <scope>NUCLEOTIDE SEQUENCE [LARGE SCALE GENOMIC DNA]</scope>
    <source>
        <tissue evidence="2">Muscle</tissue>
    </source>
</reference>
<evidence type="ECO:0000256" key="1">
    <source>
        <dbReference type="SAM" id="MobiDB-lite"/>
    </source>
</evidence>
<dbReference type="AlphaFoldDB" id="A0A5B7D4D4"/>
<gene>
    <name evidence="2" type="ORF">E2C01_007494</name>
</gene>
<dbReference type="Proteomes" id="UP000324222">
    <property type="component" value="Unassembled WGS sequence"/>
</dbReference>
<comment type="caution">
    <text evidence="2">The sequence shown here is derived from an EMBL/GenBank/DDBJ whole genome shotgun (WGS) entry which is preliminary data.</text>
</comment>
<evidence type="ECO:0000313" key="3">
    <source>
        <dbReference type="Proteomes" id="UP000324222"/>
    </source>
</evidence>
<sequence>MLHEQFSRCSKYLNHTTVTTSTAHYRHTNTYSIPTSHNRGYSLSTNATTTTQPLTSPQLNTRQPSTNTAAFPPNANTPAPIKYKSDNDAMLLKDWMWRWRVMVCCCLCDEGVVEANKAWQSQGMCVEGMWAERGSKTGGVVKRTRWDMPGTCLSEGRGR</sequence>
<name>A0A5B7D4D4_PORTR</name>
<accession>A0A5B7D4D4</accession>
<evidence type="ECO:0000313" key="2">
    <source>
        <dbReference type="EMBL" id="MPC14723.1"/>
    </source>
</evidence>
<keyword evidence="3" id="KW-1185">Reference proteome</keyword>